<accession>A0A1Y5T237</accession>
<dbReference type="InterPro" id="IPR051536">
    <property type="entry name" value="UDG_Type-4/5"/>
</dbReference>
<dbReference type="SMART" id="SM00986">
    <property type="entry name" value="UDG"/>
    <property type="match status" value="1"/>
</dbReference>
<evidence type="ECO:0000256" key="6">
    <source>
        <dbReference type="ARBA" id="ARBA00023014"/>
    </source>
</evidence>
<keyword evidence="7" id="KW-0234">DNA repair</keyword>
<dbReference type="SUPFAM" id="SSF52141">
    <property type="entry name" value="Uracil-DNA glycosylase-like"/>
    <property type="match status" value="1"/>
</dbReference>
<keyword evidence="6" id="KW-0411">Iron-sulfur</keyword>
<dbReference type="GO" id="GO:0046872">
    <property type="term" value="F:metal ion binding"/>
    <property type="evidence" value="ECO:0007669"/>
    <property type="project" value="UniProtKB-KW"/>
</dbReference>
<dbReference type="Gene3D" id="3.40.470.10">
    <property type="entry name" value="Uracil-DNA glycosylase-like domain"/>
    <property type="match status" value="1"/>
</dbReference>
<dbReference type="Proteomes" id="UP000193623">
    <property type="component" value="Unassembled WGS sequence"/>
</dbReference>
<evidence type="ECO:0000256" key="3">
    <source>
        <dbReference type="ARBA" id="ARBA00022763"/>
    </source>
</evidence>
<evidence type="ECO:0000256" key="5">
    <source>
        <dbReference type="ARBA" id="ARBA00023004"/>
    </source>
</evidence>
<evidence type="ECO:0000313" key="11">
    <source>
        <dbReference type="Proteomes" id="UP000193623"/>
    </source>
</evidence>
<evidence type="ECO:0000256" key="2">
    <source>
        <dbReference type="ARBA" id="ARBA00022723"/>
    </source>
</evidence>
<dbReference type="InterPro" id="IPR005122">
    <property type="entry name" value="Uracil-DNA_glycosylase-like"/>
</dbReference>
<organism evidence="10 11">
    <name type="scientific">Pseudooctadecabacter jejudonensis</name>
    <dbReference type="NCBI Taxonomy" id="1391910"/>
    <lineage>
        <taxon>Bacteria</taxon>
        <taxon>Pseudomonadati</taxon>
        <taxon>Pseudomonadota</taxon>
        <taxon>Alphaproteobacteria</taxon>
        <taxon>Rhodobacterales</taxon>
        <taxon>Paracoccaceae</taxon>
        <taxon>Pseudooctadecabacter</taxon>
    </lineage>
</organism>
<keyword evidence="11" id="KW-1185">Reference proteome</keyword>
<dbReference type="OrthoDB" id="5290748at2"/>
<evidence type="ECO:0000256" key="7">
    <source>
        <dbReference type="ARBA" id="ARBA00023204"/>
    </source>
</evidence>
<keyword evidence="4" id="KW-0378">Hydrolase</keyword>
<evidence type="ECO:0000259" key="9">
    <source>
        <dbReference type="SMART" id="SM00986"/>
    </source>
</evidence>
<gene>
    <name evidence="10" type="ORF">PSJ8397_02795</name>
</gene>
<dbReference type="GO" id="GO:0051539">
    <property type="term" value="F:4 iron, 4 sulfur cluster binding"/>
    <property type="evidence" value="ECO:0007669"/>
    <property type="project" value="UniProtKB-KW"/>
</dbReference>
<protein>
    <submittedName>
        <fullName evidence="10">Uracil DNA glycosylase superfamily protein</fullName>
    </submittedName>
</protein>
<dbReference type="Pfam" id="PF03167">
    <property type="entry name" value="UDG"/>
    <property type="match status" value="1"/>
</dbReference>
<keyword evidence="2" id="KW-0479">Metal-binding</keyword>
<dbReference type="AlphaFoldDB" id="A0A1Y5T237"/>
<dbReference type="PANTHER" id="PTHR33693">
    <property type="entry name" value="TYPE-5 URACIL-DNA GLYCOSYLASE"/>
    <property type="match status" value="1"/>
</dbReference>
<proteinExistence type="predicted"/>
<keyword evidence="5" id="KW-0408">Iron</keyword>
<dbReference type="PANTHER" id="PTHR33693:SF1">
    <property type="entry name" value="TYPE-4 URACIL-DNA GLYCOSYLASE"/>
    <property type="match status" value="1"/>
</dbReference>
<feature type="domain" description="Uracil-DNA glycosylase-like" evidence="9">
    <location>
        <begin position="104"/>
        <end position="252"/>
    </location>
</feature>
<dbReference type="CDD" id="cd10030">
    <property type="entry name" value="UDG-F4_TTUDGA_SPO1dp_like"/>
    <property type="match status" value="1"/>
</dbReference>
<keyword evidence="3" id="KW-0227">DNA damage</keyword>
<dbReference type="GO" id="GO:0097506">
    <property type="term" value="F:deaminated base DNA N-glycosylase activity"/>
    <property type="evidence" value="ECO:0007669"/>
    <property type="project" value="UniProtKB-ARBA"/>
</dbReference>
<keyword evidence="1" id="KW-0004">4Fe-4S</keyword>
<evidence type="ECO:0000256" key="8">
    <source>
        <dbReference type="SAM" id="MobiDB-lite"/>
    </source>
</evidence>
<dbReference type="SMART" id="SM00987">
    <property type="entry name" value="UreE_C"/>
    <property type="match status" value="1"/>
</dbReference>
<dbReference type="GO" id="GO:0006281">
    <property type="term" value="P:DNA repair"/>
    <property type="evidence" value="ECO:0007669"/>
    <property type="project" value="UniProtKB-KW"/>
</dbReference>
<evidence type="ECO:0000256" key="1">
    <source>
        <dbReference type="ARBA" id="ARBA00022485"/>
    </source>
</evidence>
<name>A0A1Y5T237_9RHOB</name>
<dbReference type="EMBL" id="FWFT01000005">
    <property type="protein sequence ID" value="SLN53676.1"/>
    <property type="molecule type" value="Genomic_DNA"/>
</dbReference>
<evidence type="ECO:0000313" key="10">
    <source>
        <dbReference type="EMBL" id="SLN53676.1"/>
    </source>
</evidence>
<sequence length="262" mass="28061">MESAVDYWTSKALLDWQVEMGADEAIADAPIDRYALEDKKPAPKVQTDPAKMAPPPPPAETPQIDVAQAAQDAAAAASDLDGLRAAMLAYEHCDLKAAARHFIFSDGVAGAPVMILTDAPDRDDDRAGQLMSGPTGVLFDKMIGAIGLNRVGENAVYMAPVLPWNPSQNRDPSAAELAMMTPFLRRHIELAAPKLVVLMGNAPCQALLGRSGMTRLRGRWVEVDGVPALPIFPPSFLLTNSAAKRDAWADLLALQAKLKDVT</sequence>
<evidence type="ECO:0000256" key="4">
    <source>
        <dbReference type="ARBA" id="ARBA00022801"/>
    </source>
</evidence>
<dbReference type="RefSeq" id="WP_085865198.1">
    <property type="nucleotide sequence ID" value="NZ_FWFT01000005.1"/>
</dbReference>
<dbReference type="InterPro" id="IPR036895">
    <property type="entry name" value="Uracil-DNA_glycosylase-like_sf"/>
</dbReference>
<feature type="region of interest" description="Disordered" evidence="8">
    <location>
        <begin position="37"/>
        <end position="62"/>
    </location>
</feature>
<reference evidence="10 11" key="1">
    <citation type="submission" date="2017-03" db="EMBL/GenBank/DDBJ databases">
        <authorList>
            <person name="Afonso C.L."/>
            <person name="Miller P.J."/>
            <person name="Scott M.A."/>
            <person name="Spackman E."/>
            <person name="Goraichik I."/>
            <person name="Dimitrov K.M."/>
            <person name="Suarez D.L."/>
            <person name="Swayne D.E."/>
        </authorList>
    </citation>
    <scope>NUCLEOTIDE SEQUENCE [LARGE SCALE GENOMIC DNA]</scope>
    <source>
        <strain evidence="10 11">CECT 8397</strain>
    </source>
</reference>